<evidence type="ECO:0000259" key="2">
    <source>
        <dbReference type="PROSITE" id="PS50878"/>
    </source>
</evidence>
<dbReference type="InterPro" id="IPR041577">
    <property type="entry name" value="RT_RNaseH_2"/>
</dbReference>
<evidence type="ECO:0000313" key="4">
    <source>
        <dbReference type="Proteomes" id="UP000019763"/>
    </source>
</evidence>
<dbReference type="Proteomes" id="UP000019763">
    <property type="component" value="Unassembled WGS sequence"/>
</dbReference>
<reference evidence="3" key="1">
    <citation type="submission" date="2013-12" db="EMBL/GenBank/DDBJ databases">
        <authorList>
            <person name="Omoto C.K."/>
            <person name="Sibley D."/>
            <person name="Venepally P."/>
            <person name="Hadjithomas M."/>
            <person name="Karamycheva S."/>
            <person name="Brunk B."/>
            <person name="Roos D."/>
            <person name="Caler E."/>
            <person name="Lorenzi H."/>
        </authorList>
    </citation>
    <scope>NUCLEOTIDE SEQUENCE</scope>
</reference>
<comment type="caution">
    <text evidence="3">The sequence shown here is derived from an EMBL/GenBank/DDBJ whole genome shotgun (WGS) entry which is preliminary data.</text>
</comment>
<sequence length="379" mass="42876">KYSEAWKKTRVACSKNFVYRIDTGEATPIVEPHRHFAPKTLEELKRLTRELLEAGAIRRSTSNWLSQPVIVAKKDGSSRLCVDFRSLNAVTKSDPFNAPDAAAIIRQLGHSKLFVVMDLKNSFNQMKIHPDDRHKTAFWTPLGQMEWLGVPFGLLNGTSALARWLYLNVIDLEGIAVYVDDIVIHADDESTLLKYFEAMMRRLCEIGAHVNVGKCKFGIEEIEFLGFNIRAGKLTPPVESINAINAIKVPHDTTTIRRFLGMVGYFRSFIQGFAEIAGPLYELLQKDTTFKMTTERLNAFHQLQKALTECPTLTNPHPSWPYVLDTDASTTAIGACLMQMDDLHNLHPVRFGSRRLTAAERNWPIYELEGFAVVHFILA</sequence>
<feature type="non-terminal residue" evidence="3">
    <location>
        <position position="1"/>
    </location>
</feature>
<keyword evidence="4" id="KW-1185">Reference proteome</keyword>
<dbReference type="PROSITE" id="PS50878">
    <property type="entry name" value="RT_POL"/>
    <property type="match status" value="1"/>
</dbReference>
<dbReference type="GeneID" id="22916805"/>
<dbReference type="Pfam" id="PF17919">
    <property type="entry name" value="RT_RNaseH_2"/>
    <property type="match status" value="1"/>
</dbReference>
<dbReference type="RefSeq" id="XP_011134716.1">
    <property type="nucleotide sequence ID" value="XM_011136414.1"/>
</dbReference>
<dbReference type="InterPro" id="IPR000477">
    <property type="entry name" value="RT_dom"/>
</dbReference>
<dbReference type="GO" id="GO:0003824">
    <property type="term" value="F:catalytic activity"/>
    <property type="evidence" value="ECO:0007669"/>
    <property type="project" value="UniProtKB-KW"/>
</dbReference>
<dbReference type="InterPro" id="IPR050951">
    <property type="entry name" value="Retrovirus_Pol_polyprotein"/>
</dbReference>
<dbReference type="EMBL" id="AFNH02001899">
    <property type="protein sequence ID" value="EZG42697.1"/>
    <property type="molecule type" value="Genomic_DNA"/>
</dbReference>
<dbReference type="VEuPathDB" id="CryptoDB:GNI_236600"/>
<dbReference type="eggNOG" id="KOG0017">
    <property type="taxonomic scope" value="Eukaryota"/>
</dbReference>
<dbReference type="PANTHER" id="PTHR37984:SF5">
    <property type="entry name" value="PROTEIN NYNRIN-LIKE"/>
    <property type="match status" value="1"/>
</dbReference>
<proteinExistence type="predicted"/>
<protein>
    <submittedName>
        <fullName evidence="3">Retroelement Pol polyprotein</fullName>
    </submittedName>
</protein>
<gene>
    <name evidence="3" type="ORF">GNI_236600</name>
</gene>
<dbReference type="PANTHER" id="PTHR37984">
    <property type="entry name" value="PROTEIN CBG26694"/>
    <property type="match status" value="1"/>
</dbReference>
<accession>A0A023AVS2</accession>
<organism evidence="3 4">
    <name type="scientific">Gregarina niphandrodes</name>
    <name type="common">Septate eugregarine</name>
    <dbReference type="NCBI Taxonomy" id="110365"/>
    <lineage>
        <taxon>Eukaryota</taxon>
        <taxon>Sar</taxon>
        <taxon>Alveolata</taxon>
        <taxon>Apicomplexa</taxon>
        <taxon>Conoidasida</taxon>
        <taxon>Gregarinasina</taxon>
        <taxon>Eugregarinorida</taxon>
        <taxon>Gregarinidae</taxon>
        <taxon>Gregarina</taxon>
    </lineage>
</organism>
<evidence type="ECO:0000313" key="3">
    <source>
        <dbReference type="EMBL" id="EZG42697.1"/>
    </source>
</evidence>
<dbReference type="FunFam" id="3.30.70.270:FF:000020">
    <property type="entry name" value="Transposon Tf2-6 polyprotein-like Protein"/>
    <property type="match status" value="1"/>
</dbReference>
<keyword evidence="1" id="KW-0511">Multifunctional enzyme</keyword>
<feature type="non-terminal residue" evidence="3">
    <location>
        <position position="379"/>
    </location>
</feature>
<feature type="domain" description="Reverse transcriptase" evidence="2">
    <location>
        <begin position="53"/>
        <end position="229"/>
    </location>
</feature>
<dbReference type="InterPro" id="IPR043502">
    <property type="entry name" value="DNA/RNA_pol_sf"/>
</dbReference>
<dbReference type="AlphaFoldDB" id="A0A023AVS2"/>
<evidence type="ECO:0000256" key="1">
    <source>
        <dbReference type="ARBA" id="ARBA00023268"/>
    </source>
</evidence>
<dbReference type="InterPro" id="IPR043128">
    <property type="entry name" value="Rev_trsase/Diguanyl_cyclase"/>
</dbReference>
<dbReference type="OrthoDB" id="425619at2759"/>
<dbReference type="SUPFAM" id="SSF56672">
    <property type="entry name" value="DNA/RNA polymerases"/>
    <property type="match status" value="1"/>
</dbReference>
<dbReference type="CDD" id="cd01647">
    <property type="entry name" value="RT_LTR"/>
    <property type="match status" value="1"/>
</dbReference>
<name>A0A023AVS2_GRENI</name>
<dbReference type="Pfam" id="PF00078">
    <property type="entry name" value="RVT_1"/>
    <property type="match status" value="1"/>
</dbReference>
<dbReference type="Gene3D" id="3.30.70.270">
    <property type="match status" value="2"/>
</dbReference>
<dbReference type="Gene3D" id="3.10.10.10">
    <property type="entry name" value="HIV Type 1 Reverse Transcriptase, subunit A, domain 1"/>
    <property type="match status" value="1"/>
</dbReference>